<name>A0AAV5KZL5_9ROSI</name>
<comment type="caution">
    <text evidence="1">The sequence shown here is derived from an EMBL/GenBank/DDBJ whole genome shotgun (WGS) entry which is preliminary data.</text>
</comment>
<dbReference type="AlphaFoldDB" id="A0AAV5KZL5"/>
<organism evidence="1 2">
    <name type="scientific">Rubroshorea leprosula</name>
    <dbReference type="NCBI Taxonomy" id="152421"/>
    <lineage>
        <taxon>Eukaryota</taxon>
        <taxon>Viridiplantae</taxon>
        <taxon>Streptophyta</taxon>
        <taxon>Embryophyta</taxon>
        <taxon>Tracheophyta</taxon>
        <taxon>Spermatophyta</taxon>
        <taxon>Magnoliopsida</taxon>
        <taxon>eudicotyledons</taxon>
        <taxon>Gunneridae</taxon>
        <taxon>Pentapetalae</taxon>
        <taxon>rosids</taxon>
        <taxon>malvids</taxon>
        <taxon>Malvales</taxon>
        <taxon>Dipterocarpaceae</taxon>
        <taxon>Rubroshorea</taxon>
    </lineage>
</organism>
<gene>
    <name evidence="1" type="ORF">SLEP1_g39239</name>
</gene>
<sequence length="54" mass="5768">MMIPKAGRLGSAEQRLTKEETRKLTLACDNGDGLLTKQEIKKALKVSGPSGLAI</sequence>
<evidence type="ECO:0000313" key="1">
    <source>
        <dbReference type="EMBL" id="GKV30430.1"/>
    </source>
</evidence>
<protein>
    <recommendedName>
        <fullName evidence="3">EF-hand domain-containing protein</fullName>
    </recommendedName>
</protein>
<dbReference type="Proteomes" id="UP001054252">
    <property type="component" value="Unassembled WGS sequence"/>
</dbReference>
<dbReference type="EMBL" id="BPVZ01000086">
    <property type="protein sequence ID" value="GKV30430.1"/>
    <property type="molecule type" value="Genomic_DNA"/>
</dbReference>
<evidence type="ECO:0008006" key="3">
    <source>
        <dbReference type="Google" id="ProtNLM"/>
    </source>
</evidence>
<keyword evidence="2" id="KW-1185">Reference proteome</keyword>
<proteinExistence type="predicted"/>
<evidence type="ECO:0000313" key="2">
    <source>
        <dbReference type="Proteomes" id="UP001054252"/>
    </source>
</evidence>
<accession>A0AAV5KZL5</accession>
<reference evidence="1 2" key="1">
    <citation type="journal article" date="2021" name="Commun. Biol.">
        <title>The genome of Shorea leprosula (Dipterocarpaceae) highlights the ecological relevance of drought in aseasonal tropical rainforests.</title>
        <authorList>
            <person name="Ng K.K.S."/>
            <person name="Kobayashi M.J."/>
            <person name="Fawcett J.A."/>
            <person name="Hatakeyama M."/>
            <person name="Paape T."/>
            <person name="Ng C.H."/>
            <person name="Ang C.C."/>
            <person name="Tnah L.H."/>
            <person name="Lee C.T."/>
            <person name="Nishiyama T."/>
            <person name="Sese J."/>
            <person name="O'Brien M.J."/>
            <person name="Copetti D."/>
            <person name="Mohd Noor M.I."/>
            <person name="Ong R.C."/>
            <person name="Putra M."/>
            <person name="Sireger I.Z."/>
            <person name="Indrioko S."/>
            <person name="Kosugi Y."/>
            <person name="Izuno A."/>
            <person name="Isagi Y."/>
            <person name="Lee S.L."/>
            <person name="Shimizu K.K."/>
        </authorList>
    </citation>
    <scope>NUCLEOTIDE SEQUENCE [LARGE SCALE GENOMIC DNA]</scope>
    <source>
        <strain evidence="1">214</strain>
    </source>
</reference>